<evidence type="ECO:0000313" key="3">
    <source>
        <dbReference type="EMBL" id="CDJ42679.1"/>
    </source>
</evidence>
<feature type="region of interest" description="Disordered" evidence="2">
    <location>
        <begin position="284"/>
        <end position="367"/>
    </location>
</feature>
<feature type="compositionally biased region" description="Basic and acidic residues" evidence="2">
    <location>
        <begin position="861"/>
        <end position="871"/>
    </location>
</feature>
<dbReference type="PANTHER" id="PTHR33150:SF1">
    <property type="entry name" value="EXTRACELLULAR MATRIX-BINDING PROTEIN EBH"/>
    <property type="match status" value="1"/>
</dbReference>
<reference evidence="3" key="2">
    <citation type="submission" date="2013-10" db="EMBL/GenBank/DDBJ databases">
        <authorList>
            <person name="Aslett M."/>
        </authorList>
    </citation>
    <scope>NUCLEOTIDE SEQUENCE [LARGE SCALE GENOMIC DNA]</scope>
    <source>
        <strain evidence="3">Houghton</strain>
    </source>
</reference>
<dbReference type="OrthoDB" id="348380at2759"/>
<feature type="compositionally biased region" description="Low complexity" evidence="2">
    <location>
        <begin position="809"/>
        <end position="822"/>
    </location>
</feature>
<dbReference type="VEuPathDB" id="ToxoDB:ETH_00006640"/>
<dbReference type="AlphaFoldDB" id="U6L250"/>
<reference evidence="3" key="1">
    <citation type="submission" date="2013-10" db="EMBL/GenBank/DDBJ databases">
        <title>Genomic analysis of the causative agents of coccidiosis in chickens.</title>
        <authorList>
            <person name="Reid A.J."/>
            <person name="Blake D."/>
            <person name="Billington K."/>
            <person name="Browne H."/>
            <person name="Dunn M."/>
            <person name="Hung S."/>
            <person name="Kawahara F."/>
            <person name="Miranda-Saavedra D."/>
            <person name="Mourier T."/>
            <person name="Nagra H."/>
            <person name="Otto T.D."/>
            <person name="Rawlings N."/>
            <person name="Sanchez A."/>
            <person name="Sanders M."/>
            <person name="Subramaniam C."/>
            <person name="Tay Y."/>
            <person name="Dear P."/>
            <person name="Doerig C."/>
            <person name="Gruber A."/>
            <person name="Parkinson J."/>
            <person name="Shirley M."/>
            <person name="Wan K.L."/>
            <person name="Berriman M."/>
            <person name="Tomley F."/>
            <person name="Pain A."/>
        </authorList>
    </citation>
    <scope>NUCLEOTIDE SEQUENCE [LARGE SCALE GENOMIC DNA]</scope>
    <source>
        <strain evidence="3">Houghton</strain>
    </source>
</reference>
<dbReference type="GeneID" id="25250530"/>
<dbReference type="Proteomes" id="UP000030747">
    <property type="component" value="Unassembled WGS sequence"/>
</dbReference>
<keyword evidence="4" id="KW-1185">Reference proteome</keyword>
<feature type="compositionally biased region" description="Basic and acidic residues" evidence="2">
    <location>
        <begin position="773"/>
        <end position="786"/>
    </location>
</feature>
<feature type="compositionally biased region" description="Polar residues" evidence="2">
    <location>
        <begin position="895"/>
        <end position="908"/>
    </location>
</feature>
<keyword evidence="1" id="KW-0175">Coiled coil</keyword>
<dbReference type="EMBL" id="HG675732">
    <property type="protein sequence ID" value="CDJ42679.1"/>
    <property type="molecule type" value="Genomic_DNA"/>
</dbReference>
<feature type="region of interest" description="Disordered" evidence="2">
    <location>
        <begin position="960"/>
        <end position="988"/>
    </location>
</feature>
<dbReference type="RefSeq" id="XP_013233429.1">
    <property type="nucleotide sequence ID" value="XM_013377975.1"/>
</dbReference>
<feature type="compositionally biased region" description="Polar residues" evidence="2">
    <location>
        <begin position="875"/>
        <end position="887"/>
    </location>
</feature>
<protein>
    <submittedName>
        <fullName evidence="3">Uncharacterized protein</fullName>
    </submittedName>
</protein>
<name>U6L250_EIMTE</name>
<feature type="region of interest" description="Disordered" evidence="2">
    <location>
        <begin position="809"/>
        <end position="925"/>
    </location>
</feature>
<evidence type="ECO:0000313" key="4">
    <source>
        <dbReference type="Proteomes" id="UP000030747"/>
    </source>
</evidence>
<feature type="compositionally biased region" description="Basic and acidic residues" evidence="2">
    <location>
        <begin position="356"/>
        <end position="367"/>
    </location>
</feature>
<evidence type="ECO:0000256" key="1">
    <source>
        <dbReference type="SAM" id="Coils"/>
    </source>
</evidence>
<feature type="compositionally biased region" description="Basic and acidic residues" evidence="2">
    <location>
        <begin position="313"/>
        <end position="329"/>
    </location>
</feature>
<gene>
    <name evidence="3" type="ORF">ETH_00006640</name>
</gene>
<dbReference type="VEuPathDB" id="ToxoDB:ETH2_0735100"/>
<organism evidence="3 4">
    <name type="scientific">Eimeria tenella</name>
    <name type="common">Coccidian parasite</name>
    <dbReference type="NCBI Taxonomy" id="5802"/>
    <lineage>
        <taxon>Eukaryota</taxon>
        <taxon>Sar</taxon>
        <taxon>Alveolata</taxon>
        <taxon>Apicomplexa</taxon>
        <taxon>Conoidasida</taxon>
        <taxon>Coccidia</taxon>
        <taxon>Eucoccidiorida</taxon>
        <taxon>Eimeriorina</taxon>
        <taxon>Eimeriidae</taxon>
        <taxon>Eimeria</taxon>
    </lineage>
</organism>
<sequence>MIFPALQPPVVLRHDKKASPAGPPCRAPGLGAPVLRLATGYRAQPDAADLQGAFPLGPSPFMLQGPVELTPSTPGQQLLRTKEQQHRQEQHQQQRDLCAMLSHFDNISPCSGKEIAALSRCVSRKYQLVPAPADNSSKTQILCFPGTISGCMQTSKSSACHLRPRGATGGNITSETLPQAPAAAAAADAVAAAKATGEELKSNSGAPPPLSGQRTTFHEHVQLQQQPYSMRWTIIQRQQQEQQQQQQEHLAIQAPNLCPKVSVKKPKLLQVGCHTCMRQQSQGQEQLPKQEQEQRQQHLQQEQQQYKQPQQRQRQDLQHMCQEHEEPQKDQNQAKQQEDEEFQREQQQQQQQQQQEQRHPTATDKDMKQQQLLAAELHAVEQQLADKEALLALFEGASEQQQRRQLAQQLQQLQRQQQQHNQLLLLIEQQKQELARQREQVEAKQREAEKKLLLLQQQQEEVQKQQQQQQAAAEEQQKQQQWFKQQQQAFQKAQEEFAAEQARQQQQKQRLADLHARLQRQEGELARKQQQQQQHQQQLLQQQADMQASLRVQGVQLLHQHQALQRQLQQQRELQQQILDHQRQQLEESQEALQQQQLQQQQQLEQKHQQHLHQLPQLARPTLIHRVAEGSMAPKLQQAQQQLHQQQRQQQLQEDLQQLQQQEYKDPLLAPRWCCCGSSSPIALPTEIQPPGDHFAAPSGPPETERDSANSTRLPSAESTNKMGGSDETHGTRHMVKEGSLSGGRLRGGASRGSPQRECKGSRAPHACSSQRLSDERPHPSGDRKQYGPSGDAVAVAGGLAAVVAKGAALTQGGSGTSGVSTCPPRLLRSTESQRLREQSLREHLRALNQSKKPLKATSVTKREKDKDADAYRPSTPTQRIRTNQQKFPHKPSQEPLQPLQQRPSQWLSHGVGPHEQHCGPSQVTLKGSLGEAASAEATHKLPRLGGTLREEAAQVRGFAQDSVHGPLNETIEGAGKSPFSSRGTREQQQQLQQLLQEQRREINLLLLEKQQLERVAIGGGKPPGYPWTSGATRRRQTVPREPYVQSTADCGAAMGGPPGCVCGGDHPRTAWGPLDAALAEVHNNNAGFQRWTKVNEGVYFYGDTQVGRRALTA</sequence>
<feature type="compositionally biased region" description="Polar residues" evidence="2">
    <location>
        <begin position="709"/>
        <end position="723"/>
    </location>
</feature>
<feature type="compositionally biased region" description="Gly residues" evidence="2">
    <location>
        <begin position="741"/>
        <end position="751"/>
    </location>
</feature>
<proteinExistence type="predicted"/>
<feature type="compositionally biased region" description="Low complexity" evidence="2">
    <location>
        <begin position="345"/>
        <end position="355"/>
    </location>
</feature>
<accession>U6L250</accession>
<feature type="coiled-coil region" evidence="1">
    <location>
        <begin position="396"/>
        <end position="610"/>
    </location>
</feature>
<feature type="compositionally biased region" description="Basic and acidic residues" evidence="2">
    <location>
        <begin position="832"/>
        <end position="846"/>
    </location>
</feature>
<evidence type="ECO:0000256" key="2">
    <source>
        <dbReference type="SAM" id="MobiDB-lite"/>
    </source>
</evidence>
<feature type="compositionally biased region" description="Low complexity" evidence="2">
    <location>
        <begin position="297"/>
        <end position="312"/>
    </location>
</feature>
<dbReference type="InterPro" id="IPR051197">
    <property type="entry name" value="ECM-binding_protein"/>
</dbReference>
<feature type="compositionally biased region" description="Basic and acidic residues" evidence="2">
    <location>
        <begin position="725"/>
        <end position="737"/>
    </location>
</feature>
<dbReference type="PANTHER" id="PTHR33150">
    <property type="entry name" value="EXTRACELLULAR MATRIX-BINDING PROTEIN EBH"/>
    <property type="match status" value="1"/>
</dbReference>
<dbReference type="OMA" id="DHPRTAW"/>
<feature type="region of interest" description="Disordered" evidence="2">
    <location>
        <begin position="685"/>
        <end position="792"/>
    </location>
</feature>